<keyword evidence="6" id="KW-0347">Helicase</keyword>
<feature type="region of interest" description="Disordered" evidence="12">
    <location>
        <begin position="477"/>
        <end position="497"/>
    </location>
</feature>
<dbReference type="Gene3D" id="1.20.272.40">
    <property type="match status" value="1"/>
</dbReference>
<evidence type="ECO:0000256" key="9">
    <source>
        <dbReference type="ARBA" id="ARBA00023128"/>
    </source>
</evidence>
<keyword evidence="4" id="KW-0547">Nucleotide-binding</keyword>
<organism evidence="14 15">
    <name type="scientific">Dunaliella salina</name>
    <name type="common">Green alga</name>
    <name type="synonym">Protococcus salinus</name>
    <dbReference type="NCBI Taxonomy" id="3046"/>
    <lineage>
        <taxon>Eukaryota</taxon>
        <taxon>Viridiplantae</taxon>
        <taxon>Chlorophyta</taxon>
        <taxon>core chlorophytes</taxon>
        <taxon>Chlorophyceae</taxon>
        <taxon>CS clade</taxon>
        <taxon>Chlamydomonadales</taxon>
        <taxon>Dunaliellaceae</taxon>
        <taxon>Dunaliella</taxon>
    </lineage>
</organism>
<dbReference type="InterPro" id="IPR055206">
    <property type="entry name" value="DEXQc_SUV3"/>
</dbReference>
<feature type="region of interest" description="Disordered" evidence="12">
    <location>
        <begin position="128"/>
        <end position="215"/>
    </location>
</feature>
<feature type="domain" description="Helicase C-terminal" evidence="13">
    <location>
        <begin position="418"/>
        <end position="551"/>
    </location>
</feature>
<evidence type="ECO:0000256" key="6">
    <source>
        <dbReference type="ARBA" id="ARBA00022806"/>
    </source>
</evidence>
<proteinExistence type="predicted"/>
<dbReference type="CDD" id="cd18805">
    <property type="entry name" value="SF2_C_suv3"/>
    <property type="match status" value="1"/>
</dbReference>
<dbReference type="PANTHER" id="PTHR12131">
    <property type="entry name" value="ATP-DEPENDENT RNA AND DNA HELICASE"/>
    <property type="match status" value="1"/>
</dbReference>
<dbReference type="InterPro" id="IPR050699">
    <property type="entry name" value="RNA-DNA_Helicase"/>
</dbReference>
<evidence type="ECO:0000256" key="8">
    <source>
        <dbReference type="ARBA" id="ARBA00022946"/>
    </source>
</evidence>
<evidence type="ECO:0000256" key="4">
    <source>
        <dbReference type="ARBA" id="ARBA00022741"/>
    </source>
</evidence>
<evidence type="ECO:0000256" key="3">
    <source>
        <dbReference type="ARBA" id="ARBA00012552"/>
    </source>
</evidence>
<dbReference type="PANTHER" id="PTHR12131:SF1">
    <property type="entry name" value="ATP-DEPENDENT RNA HELICASE SUPV3L1, MITOCHONDRIAL-RELATED"/>
    <property type="match status" value="1"/>
</dbReference>
<feature type="region of interest" description="Disordered" evidence="12">
    <location>
        <begin position="547"/>
        <end position="633"/>
    </location>
</feature>
<dbReference type="InterPro" id="IPR001650">
    <property type="entry name" value="Helicase_C-like"/>
</dbReference>
<evidence type="ECO:0000256" key="11">
    <source>
        <dbReference type="ARBA" id="ARBA00047984"/>
    </source>
</evidence>
<comment type="subcellular location">
    <subcellularLocation>
        <location evidence="1">Mitochondrion matrix</location>
        <location evidence="1">Mitochondrion nucleoid</location>
    </subcellularLocation>
</comment>
<keyword evidence="7" id="KW-0067">ATP-binding</keyword>
<protein>
    <recommendedName>
        <fullName evidence="3">RNA helicase</fullName>
        <ecNumber evidence="3">3.6.4.13</ecNumber>
    </recommendedName>
</protein>
<evidence type="ECO:0000313" key="14">
    <source>
        <dbReference type="EMBL" id="KAF5838452.1"/>
    </source>
</evidence>
<dbReference type="SMART" id="SM00490">
    <property type="entry name" value="HELICc"/>
    <property type="match status" value="1"/>
</dbReference>
<name>A0ABQ7GV85_DUNSA</name>
<dbReference type="Gene3D" id="3.40.50.300">
    <property type="entry name" value="P-loop containing nucleotide triphosphate hydrolases"/>
    <property type="match status" value="2"/>
</dbReference>
<dbReference type="Pfam" id="PF12513">
    <property type="entry name" value="SUV3_C"/>
    <property type="match status" value="1"/>
</dbReference>
<evidence type="ECO:0000256" key="7">
    <source>
        <dbReference type="ARBA" id="ARBA00022840"/>
    </source>
</evidence>
<evidence type="ECO:0000256" key="12">
    <source>
        <dbReference type="SAM" id="MobiDB-lite"/>
    </source>
</evidence>
<dbReference type="InterPro" id="IPR027417">
    <property type="entry name" value="P-loop_NTPase"/>
</dbReference>
<keyword evidence="15" id="KW-1185">Reference proteome</keyword>
<keyword evidence="10" id="KW-1135">Mitochondrion nucleoid</keyword>
<feature type="region of interest" description="Disordered" evidence="12">
    <location>
        <begin position="970"/>
        <end position="1037"/>
    </location>
</feature>
<dbReference type="InterPro" id="IPR044774">
    <property type="entry name" value="Suv3_DEXQc"/>
</dbReference>
<dbReference type="SUPFAM" id="SSF52540">
    <property type="entry name" value="P-loop containing nucleoside triphosphate hydrolases"/>
    <property type="match status" value="1"/>
</dbReference>
<comment type="subunit">
    <text evidence="2">Homodimer; in free form. Component of the mitochondrial degradosome (mtEXO) complex which is a heteropentamer containing 2 copies of SUPV3L1 and 3 copies of PNPT1.</text>
</comment>
<dbReference type="Gene3D" id="1.20.58.1080">
    <property type="match status" value="1"/>
</dbReference>
<evidence type="ECO:0000256" key="2">
    <source>
        <dbReference type="ARBA" id="ARBA00011661"/>
    </source>
</evidence>
<evidence type="ECO:0000259" key="13">
    <source>
        <dbReference type="SMART" id="SM00490"/>
    </source>
</evidence>
<accession>A0ABQ7GV85</accession>
<reference evidence="14" key="1">
    <citation type="submission" date="2017-08" db="EMBL/GenBank/DDBJ databases">
        <authorList>
            <person name="Polle J.E."/>
            <person name="Barry K."/>
            <person name="Cushman J."/>
            <person name="Schmutz J."/>
            <person name="Tran D."/>
            <person name="Hathwaick L.T."/>
            <person name="Yim W.C."/>
            <person name="Jenkins J."/>
            <person name="Mckie-Krisberg Z.M."/>
            <person name="Prochnik S."/>
            <person name="Lindquist E."/>
            <person name="Dockter R.B."/>
            <person name="Adam C."/>
            <person name="Molina H."/>
            <person name="Bunkerborg J."/>
            <person name="Jin E."/>
            <person name="Buchheim M."/>
            <person name="Magnuson J."/>
        </authorList>
    </citation>
    <scope>NUCLEOTIDE SEQUENCE</scope>
    <source>
        <strain evidence="14">CCAP 19/18</strain>
    </source>
</reference>
<dbReference type="Proteomes" id="UP000815325">
    <property type="component" value="Unassembled WGS sequence"/>
</dbReference>
<evidence type="ECO:0000256" key="1">
    <source>
        <dbReference type="ARBA" id="ARBA00004436"/>
    </source>
</evidence>
<dbReference type="EC" id="3.6.4.13" evidence="3"/>
<feature type="compositionally biased region" description="Low complexity" evidence="12">
    <location>
        <begin position="70"/>
        <end position="81"/>
    </location>
</feature>
<gene>
    <name evidence="14" type="ORF">DUNSADRAFT_2847</name>
</gene>
<comment type="caution">
    <text evidence="14">The sequence shown here is derived from an EMBL/GenBank/DDBJ whole genome shotgun (WGS) entry which is preliminary data.</text>
</comment>
<dbReference type="InterPro" id="IPR022192">
    <property type="entry name" value="SUV3_C"/>
</dbReference>
<evidence type="ECO:0000313" key="15">
    <source>
        <dbReference type="Proteomes" id="UP000815325"/>
    </source>
</evidence>
<keyword evidence="8" id="KW-0809">Transit peptide</keyword>
<keyword evidence="5" id="KW-0378">Hydrolase</keyword>
<sequence length="1069" mass="116372">MALSNQSGAALRTLINSLVQWVGREGNHRLISAGGMAFQGHPPSHAQQPLTLFCERQHTTECQCGRHRQPSSQAPPSASPATHPKYPACQRHSPSPQQIGTAFERQQHSVSIQCAATASTPHARTLHSLASPLHPSSTCSQPPQKRACHPSGAPCLQRASMSHHHHPHEALQDEDVTEWEDKGAGHVENTPRQTPGGQGQQGERQQHPSTPFAHLTDMRHPSTWFPGARAMQRRIVAHLGPTNSGKTHAALESLKAAQGGGVYCGPLRLLACEISERLLSAGVACKLVTGQEVREVEGAKHVAATVEMAPLMPSAVASRGVNAFEVGVLDEVQMMADPGRGWGWTRVLLGMQAQTLHVCGDPGALPLLKQLAEECGDILEVRQYTRLAPLVVCGEPLGSLSSLQPGDCLVAFSRKKVHALQREVGRRSSHRAAMVYGALPPGARSQQAARFNQQQEQQQQQQQREWSGELRLDEVHLGRVGGEAMSAEGERDEEDDEGCHVLVASDAIGMGLNLSIRRVIFTTLSKFDGMSKRQLTASEIRQIAGRAGRYKPPQPPPASHAVGPTASLPLPHIEPDEAEPEHLKTGLNPAAADMHQHHHHHHQQQQQQQQQQEKQEGGEVAFPSQQGQAVSGSGSGYVTVLDGRDLWALHCALAEPHAELKQACLMPRLDDLALFFAALNSAEQSKSGEAPRFDTALLRYIERARLSPQYFCVNVAPMVAIASLLSCFSPPSGGLSVTELLTFCTAPADVSVKPVASALLRFTTLYLEDGVVPVGAAHTRTLASSALSSVMDPDSSLLDPASHLARSHSRRGFEGEEAAWDWEEMSGWSGNRVVKGERVGRKRREDALAKRRQKQQHQQHARMQSSAEVQLRSLEEQHSVLDLYIWLAYRMPHAFVDLDAAIAARTELGTEIERTLDTLAFVRNAAFEREGYSRDINGRDINRREGESSIPDTMIQGETSCGWSGRADVDGGPEGSGMASRAASKWRDATKGGSNYDGQGREGIEDGDMNVPVGAPDSRYAAGAREEMSTRVSCGKGDRRLKRHEKWRKWGWEEEVGSGSRHAAKESLL</sequence>
<feature type="region of interest" description="Disordered" evidence="12">
    <location>
        <begin position="65"/>
        <end position="98"/>
    </location>
</feature>
<dbReference type="EMBL" id="MU069578">
    <property type="protein sequence ID" value="KAF5838452.1"/>
    <property type="molecule type" value="Genomic_DNA"/>
</dbReference>
<dbReference type="CDD" id="cd17913">
    <property type="entry name" value="DEXQc_Suv3"/>
    <property type="match status" value="1"/>
</dbReference>
<feature type="compositionally biased region" description="Low complexity" evidence="12">
    <location>
        <begin position="128"/>
        <end position="137"/>
    </location>
</feature>
<keyword evidence="9" id="KW-0496">Mitochondrion</keyword>
<dbReference type="Pfam" id="PF22527">
    <property type="entry name" value="DEXQc_Suv3"/>
    <property type="match status" value="1"/>
</dbReference>
<evidence type="ECO:0000256" key="10">
    <source>
        <dbReference type="ARBA" id="ARBA00023271"/>
    </source>
</evidence>
<evidence type="ECO:0000256" key="5">
    <source>
        <dbReference type="ARBA" id="ARBA00022801"/>
    </source>
</evidence>
<comment type="catalytic activity">
    <reaction evidence="11">
        <text>ATP + H2O = ADP + phosphate + H(+)</text>
        <dbReference type="Rhea" id="RHEA:13065"/>
        <dbReference type="ChEBI" id="CHEBI:15377"/>
        <dbReference type="ChEBI" id="CHEBI:15378"/>
        <dbReference type="ChEBI" id="CHEBI:30616"/>
        <dbReference type="ChEBI" id="CHEBI:43474"/>
        <dbReference type="ChEBI" id="CHEBI:456216"/>
        <dbReference type="EC" id="3.6.4.13"/>
    </reaction>
</comment>